<feature type="binding site" evidence="3">
    <location>
        <position position="53"/>
    </location>
    <ligand>
        <name>Mg(2+)</name>
        <dbReference type="ChEBI" id="CHEBI:18420"/>
        <label>1</label>
    </ligand>
</feature>
<feature type="binding site" evidence="3">
    <location>
        <position position="52"/>
    </location>
    <ligand>
        <name>Mg(2+)</name>
        <dbReference type="ChEBI" id="CHEBI:18420"/>
        <label>1</label>
    </ligand>
</feature>
<dbReference type="PANTHER" id="PTHR16222:SF24">
    <property type="entry name" value="ADP-RIBOSYLHYDROLASE ARH3"/>
    <property type="match status" value="1"/>
</dbReference>
<feature type="binding site" evidence="3">
    <location>
        <position position="266"/>
    </location>
    <ligand>
        <name>Mg(2+)</name>
        <dbReference type="ChEBI" id="CHEBI:18420"/>
        <label>1</label>
    </ligand>
</feature>
<keyword evidence="3" id="KW-0460">Magnesium</keyword>
<gene>
    <name evidence="4" type="ORF">E0F98_04195</name>
</gene>
<dbReference type="SUPFAM" id="SSF101478">
    <property type="entry name" value="ADP-ribosylglycohydrolase"/>
    <property type="match status" value="1"/>
</dbReference>
<accession>A0A4R5D1J4</accession>
<dbReference type="Gene3D" id="1.10.4080.10">
    <property type="entry name" value="ADP-ribosylation/Crystallin J1"/>
    <property type="match status" value="1"/>
</dbReference>
<dbReference type="InterPro" id="IPR036705">
    <property type="entry name" value="Ribosyl_crysJ1_sf"/>
</dbReference>
<dbReference type="RefSeq" id="WP_132109365.1">
    <property type="nucleotide sequence ID" value="NZ_SMFO01000002.1"/>
</dbReference>
<organism evidence="4 5">
    <name type="scientific">Flavobacterium hiemivividum</name>
    <dbReference type="NCBI Taxonomy" id="2541734"/>
    <lineage>
        <taxon>Bacteria</taxon>
        <taxon>Pseudomonadati</taxon>
        <taxon>Bacteroidota</taxon>
        <taxon>Flavobacteriia</taxon>
        <taxon>Flavobacteriales</taxon>
        <taxon>Flavobacteriaceae</taxon>
        <taxon>Flavobacterium</taxon>
    </lineage>
</organism>
<keyword evidence="3" id="KW-0479">Metal-binding</keyword>
<evidence type="ECO:0000256" key="2">
    <source>
        <dbReference type="ARBA" id="ARBA00022801"/>
    </source>
</evidence>
<feature type="binding site" evidence="3">
    <location>
        <position position="264"/>
    </location>
    <ligand>
        <name>Mg(2+)</name>
        <dbReference type="ChEBI" id="CHEBI:18420"/>
        <label>1</label>
    </ligand>
</feature>
<dbReference type="PANTHER" id="PTHR16222">
    <property type="entry name" value="ADP-RIBOSYLGLYCOHYDROLASE"/>
    <property type="match status" value="1"/>
</dbReference>
<dbReference type="GO" id="GO:0046872">
    <property type="term" value="F:metal ion binding"/>
    <property type="evidence" value="ECO:0007669"/>
    <property type="project" value="UniProtKB-KW"/>
</dbReference>
<dbReference type="Pfam" id="PF03747">
    <property type="entry name" value="ADP_ribosyl_GH"/>
    <property type="match status" value="1"/>
</dbReference>
<dbReference type="Proteomes" id="UP000294597">
    <property type="component" value="Unassembled WGS sequence"/>
</dbReference>
<dbReference type="GO" id="GO:0016787">
    <property type="term" value="F:hydrolase activity"/>
    <property type="evidence" value="ECO:0007669"/>
    <property type="project" value="UniProtKB-KW"/>
</dbReference>
<name>A0A4R5D1J4_9FLAO</name>
<protein>
    <submittedName>
        <fullName evidence="4">ADP-ribosylglycohydrolase family protein</fullName>
    </submittedName>
</protein>
<dbReference type="EMBL" id="SMFO01000002">
    <property type="protein sequence ID" value="TDE05321.1"/>
    <property type="molecule type" value="Genomic_DNA"/>
</dbReference>
<dbReference type="InterPro" id="IPR005502">
    <property type="entry name" value="Ribosyl_crysJ1"/>
</dbReference>
<comment type="similarity">
    <text evidence="1">Belongs to the ADP-ribosylglycohydrolase family.</text>
</comment>
<keyword evidence="2 4" id="KW-0378">Hydrolase</keyword>
<reference evidence="4 5" key="1">
    <citation type="submission" date="2019-03" db="EMBL/GenBank/DDBJ databases">
        <title>Flavobacterium TSA-D2 sp. nov., isolated from arctic soil.</title>
        <authorList>
            <person name="Chaudhary D.K."/>
        </authorList>
    </citation>
    <scope>NUCLEOTIDE SEQUENCE [LARGE SCALE GENOMIC DNA]</scope>
    <source>
        <strain evidence="4 5">TSA-D2</strain>
    </source>
</reference>
<comment type="caution">
    <text evidence="4">The sequence shown here is derived from an EMBL/GenBank/DDBJ whole genome shotgun (WGS) entry which is preliminary data.</text>
</comment>
<dbReference type="AlphaFoldDB" id="A0A4R5D1J4"/>
<dbReference type="InterPro" id="IPR050792">
    <property type="entry name" value="ADP-ribosylglycohydrolase"/>
</dbReference>
<evidence type="ECO:0000313" key="5">
    <source>
        <dbReference type="Proteomes" id="UP000294597"/>
    </source>
</evidence>
<keyword evidence="5" id="KW-1185">Reference proteome</keyword>
<evidence type="ECO:0000256" key="1">
    <source>
        <dbReference type="ARBA" id="ARBA00010702"/>
    </source>
</evidence>
<evidence type="ECO:0000313" key="4">
    <source>
        <dbReference type="EMBL" id="TDE05321.1"/>
    </source>
</evidence>
<comment type="cofactor">
    <cofactor evidence="3">
        <name>Mg(2+)</name>
        <dbReference type="ChEBI" id="CHEBI:18420"/>
    </cofactor>
    <text evidence="3">Binds 2 magnesium ions per subunit.</text>
</comment>
<evidence type="ECO:0000256" key="3">
    <source>
        <dbReference type="PIRSR" id="PIRSR605502-1"/>
    </source>
</evidence>
<proteinExistence type="inferred from homology"/>
<feature type="binding site" evidence="3">
    <location>
        <position position="267"/>
    </location>
    <ligand>
        <name>Mg(2+)</name>
        <dbReference type="ChEBI" id="CHEBI:18420"/>
        <label>1</label>
    </ligand>
</feature>
<sequence>MPNNLQSILISIATADALGVPVEFKSRAYLKEHPVSDMQEFGTHNQPKGTWSDDTSLTLCLAESIMEGLDLQKLANKFIAWKNDNYWTPHGWVFDIGIGTRIAIERLEKGEKPELAGGIDEMDNGNGSLMRILPLIAFTKDLLPDDRFLWANKVSSLTHAHIRSVMACFYYLEFAKKIIEGKDKQIAYEELQIELVDYFEFRKISPLEIQKFHRLLFQDISNEKEENIKSWGYVLDTLEAAIWCILTTNSYKEAVLKAVNLGHDTDTTAAVTGGLAGILYGLEEIPKEWLDVLARKNEILDLSNIKRNEFKSYF</sequence>
<feature type="binding site" evidence="3">
    <location>
        <position position="54"/>
    </location>
    <ligand>
        <name>Mg(2+)</name>
        <dbReference type="ChEBI" id="CHEBI:18420"/>
        <label>1</label>
    </ligand>
</feature>